<evidence type="ECO:0000256" key="1">
    <source>
        <dbReference type="ARBA" id="ARBA00008898"/>
    </source>
</evidence>
<dbReference type="SMART" id="SM00903">
    <property type="entry name" value="Flavin_Reduct"/>
    <property type="match status" value="1"/>
</dbReference>
<dbReference type="AlphaFoldDB" id="A0A484H6C8"/>
<dbReference type="GO" id="GO:0004497">
    <property type="term" value="F:monooxygenase activity"/>
    <property type="evidence" value="ECO:0007669"/>
    <property type="project" value="UniProtKB-KW"/>
</dbReference>
<evidence type="ECO:0000259" key="3">
    <source>
        <dbReference type="SMART" id="SM00903"/>
    </source>
</evidence>
<gene>
    <name evidence="4" type="ORF">RIEGSTA812A_PEG_577</name>
</gene>
<accession>A0A484H6C8</accession>
<dbReference type="GO" id="GO:0010181">
    <property type="term" value="F:FMN binding"/>
    <property type="evidence" value="ECO:0007669"/>
    <property type="project" value="InterPro"/>
</dbReference>
<organism evidence="4">
    <name type="scientific">invertebrate metagenome</name>
    <dbReference type="NCBI Taxonomy" id="1711999"/>
    <lineage>
        <taxon>unclassified sequences</taxon>
        <taxon>metagenomes</taxon>
        <taxon>organismal metagenomes</taxon>
    </lineage>
</organism>
<evidence type="ECO:0000313" key="4">
    <source>
        <dbReference type="EMBL" id="VBB69104.1"/>
    </source>
</evidence>
<reference evidence="4" key="1">
    <citation type="submission" date="2018-10" db="EMBL/GenBank/DDBJ databases">
        <authorList>
            <person name="Gruber-Vodicka H."/>
            <person name="Jaeckle O."/>
        </authorList>
    </citation>
    <scope>NUCLEOTIDE SEQUENCE</scope>
</reference>
<proteinExistence type="inferred from homology"/>
<dbReference type="SUPFAM" id="SSF50475">
    <property type="entry name" value="FMN-binding split barrel"/>
    <property type="match status" value="1"/>
</dbReference>
<feature type="domain" description="Flavin reductase like" evidence="3">
    <location>
        <begin position="12"/>
        <end position="155"/>
    </location>
</feature>
<dbReference type="PANTHER" id="PTHR30466">
    <property type="entry name" value="FLAVIN REDUCTASE"/>
    <property type="match status" value="1"/>
</dbReference>
<dbReference type="Gene3D" id="2.30.110.10">
    <property type="entry name" value="Electron Transport, Fmn-binding Protein, Chain A"/>
    <property type="match status" value="1"/>
</dbReference>
<protein>
    <submittedName>
        <fullName evidence="4">Nitrilotriacetate monooxygenase component B</fullName>
        <ecNumber evidence="4">1.14.13.-</ecNumber>
    </submittedName>
</protein>
<dbReference type="InterPro" id="IPR050268">
    <property type="entry name" value="NADH-dep_flavin_reductase"/>
</dbReference>
<keyword evidence="2 4" id="KW-0560">Oxidoreductase</keyword>
<dbReference type="InterPro" id="IPR002563">
    <property type="entry name" value="Flavin_Rdtase-like_dom"/>
</dbReference>
<evidence type="ECO:0000256" key="2">
    <source>
        <dbReference type="ARBA" id="ARBA00023002"/>
    </source>
</evidence>
<name>A0A484H6C8_9ZZZZ</name>
<dbReference type="InterPro" id="IPR012349">
    <property type="entry name" value="Split_barrel_FMN-bd"/>
</dbReference>
<sequence>MTVDSRSFRKVMACFASGVTVVTTVTGDGHAVGVTISSFASLSLEPPLVLICLDQQMLDLQAFTTGSFAVNILKENQRDLSVQFATRNSKKWSGAIYETWETGVPILTGCLANIECDVEKIHDGGDHRIITGRVRKLSSCQDGHPLIYFRSTYLGLAKA</sequence>
<dbReference type="GO" id="GO:0042602">
    <property type="term" value="F:riboflavin reductase (NADPH) activity"/>
    <property type="evidence" value="ECO:0007669"/>
    <property type="project" value="TreeGrafter"/>
</dbReference>
<dbReference type="Pfam" id="PF01613">
    <property type="entry name" value="Flavin_Reduct"/>
    <property type="match status" value="1"/>
</dbReference>
<comment type="similarity">
    <text evidence="1">Belongs to the non-flavoprotein flavin reductase family.</text>
</comment>
<dbReference type="EC" id="1.14.13.-" evidence="4"/>
<dbReference type="PANTHER" id="PTHR30466:SF11">
    <property type="entry name" value="FLAVIN-DEPENDENT MONOOXYGENASE, REDUCTASE SUBUNIT HSAB"/>
    <property type="match status" value="1"/>
</dbReference>
<dbReference type="EMBL" id="LR026963">
    <property type="protein sequence ID" value="VBB69104.1"/>
    <property type="molecule type" value="Genomic_DNA"/>
</dbReference>
<keyword evidence="4" id="KW-0503">Monooxygenase</keyword>